<dbReference type="Pfam" id="PF13515">
    <property type="entry name" value="FUSC_2"/>
    <property type="match status" value="1"/>
</dbReference>
<keyword evidence="2 6" id="KW-0812">Transmembrane</keyword>
<feature type="domain" description="Integral membrane bound transporter" evidence="7">
    <location>
        <begin position="317"/>
        <end position="442"/>
    </location>
</feature>
<dbReference type="Proteomes" id="UP001597063">
    <property type="component" value="Unassembled WGS sequence"/>
</dbReference>
<feature type="transmembrane region" description="Helical" evidence="6">
    <location>
        <begin position="65"/>
        <end position="84"/>
    </location>
</feature>
<dbReference type="RefSeq" id="WP_378324791.1">
    <property type="nucleotide sequence ID" value="NZ_JBHTGP010000017.1"/>
</dbReference>
<feature type="transmembrane region" description="Helical" evidence="6">
    <location>
        <begin position="361"/>
        <end position="387"/>
    </location>
</feature>
<evidence type="ECO:0000259" key="7">
    <source>
        <dbReference type="Pfam" id="PF13515"/>
    </source>
</evidence>
<sequence>MREILRVGRPADIWHKAALSAPVAFGVPALVLLACGRLDLALYTSAGSLCALYAHGEPYAARARVLGWVILGMLGGVGIALTTAALTGSVAVRVAVAALLAGAYKAVCDAARTGPPGGLIFTFITASCAFVPQRLPDVPAHLALGLLGAAAAWLVCMAPGLVRPEGPQRIAAARALEAAARLVRAREGDTGTGRARHEAAAAVNAAWCTLLRVRASTPEAMTARLALERLVVHAETVVAGAGDDPARLAAWARDLRANGPVPTPPARPGDAWELSGLAADRDAARRASGGPRRVLAALRPGSPLLPIGARVVLGAALAGWASMLLGVGRPSWAVVTAAAVFQANASLTWRRAVQRVVGNLVGLALFSALLPATRLGQLALVAAVMALQFGAEATISRNYWLGTVFVTPMALLMAELAGAQPAGRLVAERWLDTCVGAAAGLLTCALVTNRRAAGRIGAALGGLEAATSAARAADGPLESARARERLAAALVEVREAADVAAGEWWQGALPEERVERAERDGHRALATLVLGRPGTRPAAVPASGRASRHPRGPGSDSVCRVAR</sequence>
<feature type="transmembrane region" description="Helical" evidence="6">
    <location>
        <begin position="141"/>
        <end position="162"/>
    </location>
</feature>
<evidence type="ECO:0000313" key="8">
    <source>
        <dbReference type="EMBL" id="MFD0689590.1"/>
    </source>
</evidence>
<evidence type="ECO:0000256" key="4">
    <source>
        <dbReference type="ARBA" id="ARBA00023136"/>
    </source>
</evidence>
<evidence type="ECO:0000256" key="2">
    <source>
        <dbReference type="ARBA" id="ARBA00022692"/>
    </source>
</evidence>
<comment type="caution">
    <text evidence="8">The sequence shown here is derived from an EMBL/GenBank/DDBJ whole genome shotgun (WGS) entry which is preliminary data.</text>
</comment>
<keyword evidence="9" id="KW-1185">Reference proteome</keyword>
<reference evidence="9" key="1">
    <citation type="journal article" date="2019" name="Int. J. Syst. Evol. Microbiol.">
        <title>The Global Catalogue of Microorganisms (GCM) 10K type strain sequencing project: providing services to taxonomists for standard genome sequencing and annotation.</title>
        <authorList>
            <consortium name="The Broad Institute Genomics Platform"/>
            <consortium name="The Broad Institute Genome Sequencing Center for Infectious Disease"/>
            <person name="Wu L."/>
            <person name="Ma J."/>
        </authorList>
    </citation>
    <scope>NUCLEOTIDE SEQUENCE [LARGE SCALE GENOMIC DNA]</scope>
    <source>
        <strain evidence="9">JCM 9371</strain>
    </source>
</reference>
<dbReference type="PROSITE" id="PS51257">
    <property type="entry name" value="PROKAR_LIPOPROTEIN"/>
    <property type="match status" value="1"/>
</dbReference>
<evidence type="ECO:0000256" key="6">
    <source>
        <dbReference type="SAM" id="Phobius"/>
    </source>
</evidence>
<gene>
    <name evidence="8" type="ORF">ACFQZM_34240</name>
</gene>
<name>A0ABW2XV08_9ACTN</name>
<dbReference type="EMBL" id="JBHTGP010000017">
    <property type="protein sequence ID" value="MFD0689590.1"/>
    <property type="molecule type" value="Genomic_DNA"/>
</dbReference>
<evidence type="ECO:0000256" key="1">
    <source>
        <dbReference type="ARBA" id="ARBA00004141"/>
    </source>
</evidence>
<evidence type="ECO:0000256" key="5">
    <source>
        <dbReference type="SAM" id="MobiDB-lite"/>
    </source>
</evidence>
<dbReference type="InterPro" id="IPR049453">
    <property type="entry name" value="Memb_transporter_dom"/>
</dbReference>
<keyword evidence="4 6" id="KW-0472">Membrane</keyword>
<protein>
    <submittedName>
        <fullName evidence="8">FUSC family protein</fullName>
    </submittedName>
</protein>
<evidence type="ECO:0000256" key="3">
    <source>
        <dbReference type="ARBA" id="ARBA00022989"/>
    </source>
</evidence>
<keyword evidence="3 6" id="KW-1133">Transmembrane helix</keyword>
<comment type="subcellular location">
    <subcellularLocation>
        <location evidence="1">Membrane</location>
        <topology evidence="1">Multi-pass membrane protein</topology>
    </subcellularLocation>
</comment>
<accession>A0ABW2XV08</accession>
<evidence type="ECO:0000313" key="9">
    <source>
        <dbReference type="Proteomes" id="UP001597063"/>
    </source>
</evidence>
<proteinExistence type="predicted"/>
<organism evidence="8 9">
    <name type="scientific">Actinomadura fibrosa</name>
    <dbReference type="NCBI Taxonomy" id="111802"/>
    <lineage>
        <taxon>Bacteria</taxon>
        <taxon>Bacillati</taxon>
        <taxon>Actinomycetota</taxon>
        <taxon>Actinomycetes</taxon>
        <taxon>Streptosporangiales</taxon>
        <taxon>Thermomonosporaceae</taxon>
        <taxon>Actinomadura</taxon>
    </lineage>
</organism>
<feature type="region of interest" description="Disordered" evidence="5">
    <location>
        <begin position="532"/>
        <end position="563"/>
    </location>
</feature>